<evidence type="ECO:0000313" key="2">
    <source>
        <dbReference type="Proteomes" id="UP001172457"/>
    </source>
</evidence>
<accession>A0AA38WT13</accession>
<protein>
    <submittedName>
        <fullName evidence="1">Uncharacterized protein</fullName>
    </submittedName>
</protein>
<reference evidence="1" key="1">
    <citation type="submission" date="2023-03" db="EMBL/GenBank/DDBJ databases">
        <title>Chromosome-scale reference genome and RAD-based genetic map of yellow starthistle (Centaurea solstitialis) reveal putative structural variation and QTLs associated with invader traits.</title>
        <authorList>
            <person name="Reatini B."/>
            <person name="Cang F.A."/>
            <person name="Jiang Q."/>
            <person name="Mckibben M.T.W."/>
            <person name="Barker M.S."/>
            <person name="Rieseberg L.H."/>
            <person name="Dlugosch K.M."/>
        </authorList>
    </citation>
    <scope>NUCLEOTIDE SEQUENCE</scope>
    <source>
        <strain evidence="1">CAN-66</strain>
        <tissue evidence="1">Leaf</tissue>
    </source>
</reference>
<dbReference type="Proteomes" id="UP001172457">
    <property type="component" value="Chromosome 1"/>
</dbReference>
<sequence length="169" mass="18941">MNEFLSLVSTTEPVNKITDLFVGMVARLFVYVANEQLKMYCCGDPEAELRGFCESMVVSPLEVEWQSRVPLVSDMTRFDCESQRVEIQNPSGGVLPIGKRIEETTEAVFDGENKKIRVGCLAFVSDSRVLFRDEKMFGCLHEQVEFELDVIPGATLGGKVPFRLAPPEI</sequence>
<comment type="caution">
    <text evidence="1">The sequence shown here is derived from an EMBL/GenBank/DDBJ whole genome shotgun (WGS) entry which is preliminary data.</text>
</comment>
<organism evidence="1 2">
    <name type="scientific">Centaurea solstitialis</name>
    <name type="common">yellow star-thistle</name>
    <dbReference type="NCBI Taxonomy" id="347529"/>
    <lineage>
        <taxon>Eukaryota</taxon>
        <taxon>Viridiplantae</taxon>
        <taxon>Streptophyta</taxon>
        <taxon>Embryophyta</taxon>
        <taxon>Tracheophyta</taxon>
        <taxon>Spermatophyta</taxon>
        <taxon>Magnoliopsida</taxon>
        <taxon>eudicotyledons</taxon>
        <taxon>Gunneridae</taxon>
        <taxon>Pentapetalae</taxon>
        <taxon>asterids</taxon>
        <taxon>campanulids</taxon>
        <taxon>Asterales</taxon>
        <taxon>Asteraceae</taxon>
        <taxon>Carduoideae</taxon>
        <taxon>Cardueae</taxon>
        <taxon>Centaureinae</taxon>
        <taxon>Centaurea</taxon>
    </lineage>
</organism>
<evidence type="ECO:0000313" key="1">
    <source>
        <dbReference type="EMBL" id="KAJ9566165.1"/>
    </source>
</evidence>
<keyword evidence="2" id="KW-1185">Reference proteome</keyword>
<name>A0AA38WT13_9ASTR</name>
<proteinExistence type="predicted"/>
<dbReference type="AlphaFoldDB" id="A0AA38WT13"/>
<dbReference type="EMBL" id="JARYMX010000001">
    <property type="protein sequence ID" value="KAJ9566165.1"/>
    <property type="molecule type" value="Genomic_DNA"/>
</dbReference>
<gene>
    <name evidence="1" type="ORF">OSB04_002131</name>
</gene>